<evidence type="ECO:0000313" key="4">
    <source>
        <dbReference type="Proteomes" id="UP000183192"/>
    </source>
</evidence>
<dbReference type="Proteomes" id="UP000183192">
    <property type="component" value="Unassembled WGS sequence"/>
</dbReference>
<organism evidence="3 4">
    <name type="scientific">Candidatus Falkowbacteria bacterium CG1_02_37_44</name>
    <dbReference type="NCBI Taxonomy" id="1805146"/>
    <lineage>
        <taxon>Bacteria</taxon>
        <taxon>Candidatus Falkowiibacteriota</taxon>
    </lineage>
</organism>
<name>A0A1J4T7R5_9BACT</name>
<reference evidence="3 4" key="1">
    <citation type="journal article" date="2016" name="Environ. Microbiol.">
        <title>Genomic resolution of a cold subsurface aquifer community provides metabolic insights for novel microbes adapted to high CO concentrations.</title>
        <authorList>
            <person name="Probst A.J."/>
            <person name="Castelle C.J."/>
            <person name="Singh A."/>
            <person name="Brown C.T."/>
            <person name="Anantharaman K."/>
            <person name="Sharon I."/>
            <person name="Hug L.A."/>
            <person name="Burstein D."/>
            <person name="Emerson J.B."/>
            <person name="Thomas B.C."/>
            <person name="Banfield J.F."/>
        </authorList>
    </citation>
    <scope>NUCLEOTIDE SEQUENCE [LARGE SCALE GENOMIC DNA]</scope>
    <source>
        <strain evidence="3">CG1_02_37_44</strain>
    </source>
</reference>
<dbReference type="STRING" id="1805146.AUJ27_03305"/>
<dbReference type="InterPro" id="IPR011335">
    <property type="entry name" value="Restrct_endonuc-II-like"/>
</dbReference>
<dbReference type="SUPFAM" id="SSF52980">
    <property type="entry name" value="Restriction endonuclease-like"/>
    <property type="match status" value="1"/>
</dbReference>
<dbReference type="Gene3D" id="3.40.1350.10">
    <property type="match status" value="1"/>
</dbReference>
<dbReference type="CDD" id="cd20736">
    <property type="entry name" value="PoNe_Nuclease"/>
    <property type="match status" value="1"/>
</dbReference>
<dbReference type="Pfam" id="PF02021">
    <property type="entry name" value="UPF0102"/>
    <property type="match status" value="1"/>
</dbReference>
<comment type="caution">
    <text evidence="3">The sequence shown here is derived from an EMBL/GenBank/DDBJ whole genome shotgun (WGS) entry which is preliminary data.</text>
</comment>
<accession>A0A1J4T7R5</accession>
<dbReference type="GO" id="GO:0003676">
    <property type="term" value="F:nucleic acid binding"/>
    <property type="evidence" value="ECO:0007669"/>
    <property type="project" value="InterPro"/>
</dbReference>
<dbReference type="HAMAP" id="MF_00048">
    <property type="entry name" value="UPF0102"/>
    <property type="match status" value="1"/>
</dbReference>
<proteinExistence type="inferred from homology"/>
<dbReference type="EMBL" id="MNUU01000063">
    <property type="protein sequence ID" value="OIO06947.1"/>
    <property type="molecule type" value="Genomic_DNA"/>
</dbReference>
<evidence type="ECO:0000256" key="1">
    <source>
        <dbReference type="ARBA" id="ARBA00006738"/>
    </source>
</evidence>
<evidence type="ECO:0000256" key="2">
    <source>
        <dbReference type="HAMAP-Rule" id="MF_00048"/>
    </source>
</evidence>
<sequence length="119" mass="13894">MNYNQKIGQFGEELAKRYLLRKGYRIIAKNKNTGHKEIDIIAMDKKDLVFVEVKTRTSLIYGEADEAATARKINNIRRATELYLQYNNINYSDIRIDLISVDINKSKKIANIKHYKDIV</sequence>
<dbReference type="NCBIfam" id="TIGR00252">
    <property type="entry name" value="YraN family protein"/>
    <property type="match status" value="1"/>
</dbReference>
<dbReference type="PANTHER" id="PTHR34039:SF1">
    <property type="entry name" value="UPF0102 PROTEIN YRAN"/>
    <property type="match status" value="1"/>
</dbReference>
<dbReference type="InterPro" id="IPR011856">
    <property type="entry name" value="tRNA_endonuc-like_dom_sf"/>
</dbReference>
<dbReference type="InterPro" id="IPR003509">
    <property type="entry name" value="UPF0102_YraN-like"/>
</dbReference>
<dbReference type="AlphaFoldDB" id="A0A1J4T7R5"/>
<comment type="similarity">
    <text evidence="1 2">Belongs to the UPF0102 family.</text>
</comment>
<gene>
    <name evidence="3" type="ORF">AUJ27_03305</name>
</gene>
<protein>
    <recommendedName>
        <fullName evidence="2">UPF0102 protein AUJ27_03305</fullName>
    </recommendedName>
</protein>
<evidence type="ECO:0000313" key="3">
    <source>
        <dbReference type="EMBL" id="OIO06947.1"/>
    </source>
</evidence>
<dbReference type="PANTHER" id="PTHR34039">
    <property type="entry name" value="UPF0102 PROTEIN YRAN"/>
    <property type="match status" value="1"/>
</dbReference>
<dbReference type="NCBIfam" id="NF009150">
    <property type="entry name" value="PRK12497.1-3"/>
    <property type="match status" value="1"/>
</dbReference>